<evidence type="ECO:0008006" key="3">
    <source>
        <dbReference type="Google" id="ProtNLM"/>
    </source>
</evidence>
<organism evidence="1 2">
    <name type="scientific">Flavobacterium chuncheonense</name>
    <dbReference type="NCBI Taxonomy" id="2026653"/>
    <lineage>
        <taxon>Bacteria</taxon>
        <taxon>Pseudomonadati</taxon>
        <taxon>Bacteroidota</taxon>
        <taxon>Flavobacteriia</taxon>
        <taxon>Flavobacteriales</taxon>
        <taxon>Flavobacteriaceae</taxon>
        <taxon>Flavobacterium</taxon>
    </lineage>
</organism>
<sequence length="158" mass="18424">MGNRFLIMPFAFVLTMCSSTKEYQVQDFQNNFQKVYYERWVSGQEMGGSGINFHVELHKPMANNSKLEKVCFLNKEAQFKAVDALHYIAVLKEKETDIIMHESPEKEFGNTVPALDLKLDKNQAKIFVIKNNRKYSFILDNIKEMQMIAYPSKNKSRN</sequence>
<proteinExistence type="predicted"/>
<gene>
    <name evidence="1" type="ORF">ACFS5J_10000</name>
</gene>
<dbReference type="RefSeq" id="WP_379811989.1">
    <property type="nucleotide sequence ID" value="NZ_JBHUPC010000013.1"/>
</dbReference>
<evidence type="ECO:0000313" key="2">
    <source>
        <dbReference type="Proteomes" id="UP001597534"/>
    </source>
</evidence>
<protein>
    <recommendedName>
        <fullName evidence="3">Lipoprotein</fullName>
    </recommendedName>
</protein>
<dbReference type="EMBL" id="JBHUPC010000013">
    <property type="protein sequence ID" value="MFD2892345.1"/>
    <property type="molecule type" value="Genomic_DNA"/>
</dbReference>
<accession>A0ABW5YPQ2</accession>
<dbReference type="Proteomes" id="UP001597534">
    <property type="component" value="Unassembled WGS sequence"/>
</dbReference>
<reference evidence="2" key="1">
    <citation type="journal article" date="2019" name="Int. J. Syst. Evol. Microbiol.">
        <title>The Global Catalogue of Microorganisms (GCM) 10K type strain sequencing project: providing services to taxonomists for standard genome sequencing and annotation.</title>
        <authorList>
            <consortium name="The Broad Institute Genomics Platform"/>
            <consortium name="The Broad Institute Genome Sequencing Center for Infectious Disease"/>
            <person name="Wu L."/>
            <person name="Ma J."/>
        </authorList>
    </citation>
    <scope>NUCLEOTIDE SEQUENCE [LARGE SCALE GENOMIC DNA]</scope>
    <source>
        <strain evidence="2">KCTC 22671</strain>
    </source>
</reference>
<keyword evidence="2" id="KW-1185">Reference proteome</keyword>
<comment type="caution">
    <text evidence="1">The sequence shown here is derived from an EMBL/GenBank/DDBJ whole genome shotgun (WGS) entry which is preliminary data.</text>
</comment>
<name>A0ABW5YPQ2_9FLAO</name>
<evidence type="ECO:0000313" key="1">
    <source>
        <dbReference type="EMBL" id="MFD2892345.1"/>
    </source>
</evidence>